<sequence length="61" mass="7146">MTPKNTLIRFFRMIFLIGFQKSIYFEALLNDIMNSLKYAPVIPNRFSIDNVNASNFLSQEI</sequence>
<gene>
    <name evidence="1" type="ORF">LEP1GSC036_2339</name>
</gene>
<reference evidence="1 2" key="1">
    <citation type="submission" date="2012-10" db="EMBL/GenBank/DDBJ databases">
        <authorList>
            <person name="Harkins D.M."/>
            <person name="Durkin A.S."/>
            <person name="Brinkac L.M."/>
            <person name="Haft D.H."/>
            <person name="Selengut J.D."/>
            <person name="Sanka R."/>
            <person name="DePew J."/>
            <person name="Purushe J."/>
            <person name="Whelen A.C."/>
            <person name="Vinetz J.M."/>
            <person name="Sutton G.G."/>
            <person name="Nierman W.C."/>
            <person name="Fouts D.E."/>
        </authorList>
    </citation>
    <scope>NUCLEOTIDE SEQUENCE [LARGE SCALE GENOMIC DNA]</scope>
    <source>
        <strain evidence="1 2">2006001853</strain>
    </source>
</reference>
<proteinExistence type="predicted"/>
<evidence type="ECO:0000313" key="1">
    <source>
        <dbReference type="EMBL" id="EKR62965.1"/>
    </source>
</evidence>
<dbReference type="Proteomes" id="UP000001338">
    <property type="component" value="Unassembled WGS sequence"/>
</dbReference>
<name>A0A828YXY6_9LEPT</name>
<protein>
    <submittedName>
        <fullName evidence="1">Uncharacterized protein</fullName>
    </submittedName>
</protein>
<organism evidence="1 2">
    <name type="scientific">Leptospira weilii str. 2006001853</name>
    <dbReference type="NCBI Taxonomy" id="1001589"/>
    <lineage>
        <taxon>Bacteria</taxon>
        <taxon>Pseudomonadati</taxon>
        <taxon>Spirochaetota</taxon>
        <taxon>Spirochaetia</taxon>
        <taxon>Leptospirales</taxon>
        <taxon>Leptospiraceae</taxon>
        <taxon>Leptospira</taxon>
    </lineage>
</organism>
<accession>A0A828YXY6</accession>
<dbReference type="EMBL" id="AFLV02000065">
    <property type="protein sequence ID" value="EKR62965.1"/>
    <property type="molecule type" value="Genomic_DNA"/>
</dbReference>
<evidence type="ECO:0000313" key="2">
    <source>
        <dbReference type="Proteomes" id="UP000001338"/>
    </source>
</evidence>
<dbReference type="AlphaFoldDB" id="A0A828YXY6"/>
<comment type="caution">
    <text evidence="1">The sequence shown here is derived from an EMBL/GenBank/DDBJ whole genome shotgun (WGS) entry which is preliminary data.</text>
</comment>